<keyword evidence="1" id="KW-1133">Transmembrane helix</keyword>
<evidence type="ECO:0000256" key="1">
    <source>
        <dbReference type="SAM" id="Phobius"/>
    </source>
</evidence>
<dbReference type="EMBL" id="VLLL01000006">
    <property type="protein sequence ID" value="TWJ12428.1"/>
    <property type="molecule type" value="Genomic_DNA"/>
</dbReference>
<proteinExistence type="predicted"/>
<protein>
    <submittedName>
        <fullName evidence="2">Uncharacterized protein</fullName>
    </submittedName>
</protein>
<name>A0A562V3L6_9ACTN</name>
<keyword evidence="1" id="KW-0472">Membrane</keyword>
<feature type="transmembrane region" description="Helical" evidence="1">
    <location>
        <begin position="51"/>
        <end position="76"/>
    </location>
</feature>
<gene>
    <name evidence="2" type="ORF">LX16_3185</name>
</gene>
<dbReference type="Proteomes" id="UP000321617">
    <property type="component" value="Unassembled WGS sequence"/>
</dbReference>
<evidence type="ECO:0000313" key="2">
    <source>
        <dbReference type="EMBL" id="TWJ12428.1"/>
    </source>
</evidence>
<organism evidence="2 3">
    <name type="scientific">Stackebrandtia albiflava</name>
    <dbReference type="NCBI Taxonomy" id="406432"/>
    <lineage>
        <taxon>Bacteria</taxon>
        <taxon>Bacillati</taxon>
        <taxon>Actinomycetota</taxon>
        <taxon>Actinomycetes</taxon>
        <taxon>Glycomycetales</taxon>
        <taxon>Glycomycetaceae</taxon>
        <taxon>Stackebrandtia</taxon>
    </lineage>
</organism>
<reference evidence="2 3" key="1">
    <citation type="journal article" date="2013" name="Stand. Genomic Sci.">
        <title>Genomic Encyclopedia of Type Strains, Phase I: The one thousand microbial genomes (KMG-I) project.</title>
        <authorList>
            <person name="Kyrpides N.C."/>
            <person name="Woyke T."/>
            <person name="Eisen J.A."/>
            <person name="Garrity G."/>
            <person name="Lilburn T.G."/>
            <person name="Beck B.J."/>
            <person name="Whitman W.B."/>
            <person name="Hugenholtz P."/>
            <person name="Klenk H.P."/>
        </authorList>
    </citation>
    <scope>NUCLEOTIDE SEQUENCE [LARGE SCALE GENOMIC DNA]</scope>
    <source>
        <strain evidence="2 3">DSM 45044</strain>
    </source>
</reference>
<accession>A0A562V3L6</accession>
<keyword evidence="3" id="KW-1185">Reference proteome</keyword>
<evidence type="ECO:0000313" key="3">
    <source>
        <dbReference type="Proteomes" id="UP000321617"/>
    </source>
</evidence>
<comment type="caution">
    <text evidence="2">The sequence shown here is derived from an EMBL/GenBank/DDBJ whole genome shotgun (WGS) entry which is preliminary data.</text>
</comment>
<sequence length="77" mass="8258">MGVTIRGEGCQECVTTLAAAPGRAHTETVTPDYRREAGDAARRARHGADRWAVLSLLVARQVAIAGLAVFALTLVWR</sequence>
<dbReference type="AlphaFoldDB" id="A0A562V3L6"/>
<keyword evidence="1" id="KW-0812">Transmembrane</keyword>